<evidence type="ECO:0008006" key="3">
    <source>
        <dbReference type="Google" id="ProtNLM"/>
    </source>
</evidence>
<gene>
    <name evidence="1" type="ORF">LTR36_003739</name>
</gene>
<protein>
    <recommendedName>
        <fullName evidence="3">F-box protein</fullName>
    </recommendedName>
</protein>
<organism evidence="1 2">
    <name type="scientific">Oleoguttula mirabilis</name>
    <dbReference type="NCBI Taxonomy" id="1507867"/>
    <lineage>
        <taxon>Eukaryota</taxon>
        <taxon>Fungi</taxon>
        <taxon>Dikarya</taxon>
        <taxon>Ascomycota</taxon>
        <taxon>Pezizomycotina</taxon>
        <taxon>Dothideomycetes</taxon>
        <taxon>Dothideomycetidae</taxon>
        <taxon>Mycosphaerellales</taxon>
        <taxon>Teratosphaeriaceae</taxon>
        <taxon>Oleoguttula</taxon>
    </lineage>
</organism>
<dbReference type="AlphaFoldDB" id="A0AAV9JJY2"/>
<evidence type="ECO:0000313" key="2">
    <source>
        <dbReference type="Proteomes" id="UP001324427"/>
    </source>
</evidence>
<proteinExistence type="predicted"/>
<name>A0AAV9JJY2_9PEZI</name>
<dbReference type="Proteomes" id="UP001324427">
    <property type="component" value="Unassembled WGS sequence"/>
</dbReference>
<sequence>MATTASAVDTVFCTTELLEGILLHTEPNTVLSSRQVNENFRLAIQRSSPIQHLLFKALAPERSIALDGWGSCLTVCNCRSSRHCWDNIVVTCELTQPLWEKSNSGTGPAAAVLTRHTLPRYDTPYLRGSWEDLRLTPADGRSVKVKFERAWMPVLGAHTKISELVWEEEISVDRTLGQVVGAILTRQRPVERSVE</sequence>
<dbReference type="EMBL" id="JAVFHQ010000022">
    <property type="protein sequence ID" value="KAK4544835.1"/>
    <property type="molecule type" value="Genomic_DNA"/>
</dbReference>
<comment type="caution">
    <text evidence="1">The sequence shown here is derived from an EMBL/GenBank/DDBJ whole genome shotgun (WGS) entry which is preliminary data.</text>
</comment>
<keyword evidence="2" id="KW-1185">Reference proteome</keyword>
<reference evidence="1 2" key="1">
    <citation type="submission" date="2021-11" db="EMBL/GenBank/DDBJ databases">
        <title>Black yeast isolated from Biological Soil Crust.</title>
        <authorList>
            <person name="Kurbessoian T."/>
        </authorList>
    </citation>
    <scope>NUCLEOTIDE SEQUENCE [LARGE SCALE GENOMIC DNA]</scope>
    <source>
        <strain evidence="1 2">CCFEE 5522</strain>
    </source>
</reference>
<evidence type="ECO:0000313" key="1">
    <source>
        <dbReference type="EMBL" id="KAK4544835.1"/>
    </source>
</evidence>
<accession>A0AAV9JJY2</accession>